<dbReference type="InterPro" id="IPR036860">
    <property type="entry name" value="SH2_dom_sf"/>
</dbReference>
<comment type="similarity">
    <text evidence="14">Belongs to the protein kinase superfamily. Tyr protein kinase family.</text>
</comment>
<evidence type="ECO:0000256" key="9">
    <source>
        <dbReference type="ARBA" id="ARBA00023288"/>
    </source>
</evidence>
<dbReference type="PANTHER" id="PTHR24418">
    <property type="entry name" value="TYROSINE-PROTEIN KINASE"/>
    <property type="match status" value="1"/>
</dbReference>
<dbReference type="Proteomes" id="UP000289886">
    <property type="component" value="Unassembled WGS sequence"/>
</dbReference>
<dbReference type="PRINTS" id="PR00401">
    <property type="entry name" value="SH2DOMAIN"/>
</dbReference>
<dbReference type="Gene3D" id="2.30.30.40">
    <property type="entry name" value="SH3 Domains"/>
    <property type="match status" value="1"/>
</dbReference>
<dbReference type="Gene3D" id="1.10.510.10">
    <property type="entry name" value="Transferase(Phosphotransferase) domain 1"/>
    <property type="match status" value="1"/>
</dbReference>
<keyword evidence="1 12" id="KW-0728">SH3 domain</keyword>
<keyword evidence="19" id="KW-1185">Reference proteome</keyword>
<dbReference type="PROSITE" id="PS50011">
    <property type="entry name" value="PROTEIN_KINASE_DOM"/>
    <property type="match status" value="1"/>
</dbReference>
<dbReference type="PROSITE" id="PS50001">
    <property type="entry name" value="SH2"/>
    <property type="match status" value="2"/>
</dbReference>
<dbReference type="EMBL" id="SCEB01214290">
    <property type="protein sequence ID" value="RXM36201.1"/>
    <property type="molecule type" value="Genomic_DNA"/>
</dbReference>
<evidence type="ECO:0000256" key="10">
    <source>
        <dbReference type="ARBA" id="ARBA00051245"/>
    </source>
</evidence>
<dbReference type="GO" id="GO:0004715">
    <property type="term" value="F:non-membrane spanning protein tyrosine kinase activity"/>
    <property type="evidence" value="ECO:0007669"/>
    <property type="project" value="UniProtKB-EC"/>
</dbReference>
<evidence type="ECO:0000256" key="8">
    <source>
        <dbReference type="ARBA" id="ARBA00023137"/>
    </source>
</evidence>
<dbReference type="Gene3D" id="3.30.505.10">
    <property type="entry name" value="SH2 domain"/>
    <property type="match status" value="2"/>
</dbReference>
<dbReference type="InterPro" id="IPR001452">
    <property type="entry name" value="SH3_domain"/>
</dbReference>
<dbReference type="SMART" id="SM00219">
    <property type="entry name" value="TyrKc"/>
    <property type="match status" value="1"/>
</dbReference>
<keyword evidence="8 14" id="KW-0829">Tyrosine-protein kinase</keyword>
<dbReference type="SMART" id="SM00252">
    <property type="entry name" value="SH2"/>
    <property type="match status" value="1"/>
</dbReference>
<feature type="domain" description="Protein kinase" evidence="17">
    <location>
        <begin position="247"/>
        <end position="538"/>
    </location>
</feature>
<keyword evidence="4 13" id="KW-0547">Nucleotide-binding</keyword>
<evidence type="ECO:0000256" key="1">
    <source>
        <dbReference type="ARBA" id="ARBA00022443"/>
    </source>
</evidence>
<dbReference type="PROSITE" id="PS00109">
    <property type="entry name" value="PROTEIN_KINASE_TYR"/>
    <property type="match status" value="1"/>
</dbReference>
<dbReference type="PROSITE" id="PS00107">
    <property type="entry name" value="PROTEIN_KINASE_ATP"/>
    <property type="match status" value="1"/>
</dbReference>
<proteinExistence type="inferred from homology"/>
<dbReference type="Gene3D" id="3.30.200.20">
    <property type="entry name" value="Phosphorylase Kinase, domain 1"/>
    <property type="match status" value="1"/>
</dbReference>
<keyword evidence="6 13" id="KW-0067">ATP-binding</keyword>
<feature type="domain" description="SH2" evidence="15">
    <location>
        <begin position="255"/>
        <end position="308"/>
    </location>
</feature>
<feature type="domain" description="SH3" evidence="16">
    <location>
        <begin position="59"/>
        <end position="123"/>
    </location>
</feature>
<evidence type="ECO:0000256" key="14">
    <source>
        <dbReference type="RuleBase" id="RU362096"/>
    </source>
</evidence>
<evidence type="ECO:0000256" key="3">
    <source>
        <dbReference type="ARBA" id="ARBA00022707"/>
    </source>
</evidence>
<dbReference type="FunFam" id="3.30.505.10:FF:000044">
    <property type="entry name" value="Tyrosine-protein kinase"/>
    <property type="match status" value="1"/>
</dbReference>
<organism evidence="18 19">
    <name type="scientific">Acipenser ruthenus</name>
    <name type="common">Sterlet sturgeon</name>
    <dbReference type="NCBI Taxonomy" id="7906"/>
    <lineage>
        <taxon>Eukaryota</taxon>
        <taxon>Metazoa</taxon>
        <taxon>Chordata</taxon>
        <taxon>Craniata</taxon>
        <taxon>Vertebrata</taxon>
        <taxon>Euteleostomi</taxon>
        <taxon>Actinopterygii</taxon>
        <taxon>Chondrostei</taxon>
        <taxon>Acipenseriformes</taxon>
        <taxon>Acipenseridae</taxon>
        <taxon>Acipenser</taxon>
    </lineage>
</organism>
<dbReference type="Pfam" id="PF07714">
    <property type="entry name" value="PK_Tyr_Ser-Thr"/>
    <property type="match status" value="1"/>
</dbReference>
<reference evidence="18 19" key="1">
    <citation type="submission" date="2019-01" db="EMBL/GenBank/DDBJ databases">
        <title>Draft Genome and Complete Hox-Cluster Characterization of the Sterlet Sturgeon (Acipenser ruthenus).</title>
        <authorList>
            <person name="Wei Q."/>
        </authorList>
    </citation>
    <scope>NUCLEOTIDE SEQUENCE [LARGE SCALE GENOMIC DNA]</scope>
    <source>
        <strain evidence="18">WHYD16114868_AA</strain>
        <tissue evidence="18">Blood</tissue>
    </source>
</reference>
<accession>A0A444UM05</accession>
<dbReference type="InterPro" id="IPR050198">
    <property type="entry name" value="Non-receptor_tyrosine_kinases"/>
</dbReference>
<feature type="domain" description="SH2" evidence="15">
    <location>
        <begin position="129"/>
        <end position="221"/>
    </location>
</feature>
<name>A0A444UM05_ACIRT</name>
<evidence type="ECO:0000313" key="18">
    <source>
        <dbReference type="EMBL" id="RXM36201.1"/>
    </source>
</evidence>
<dbReference type="Pfam" id="PF00017">
    <property type="entry name" value="SH2"/>
    <property type="match status" value="2"/>
</dbReference>
<dbReference type="SMART" id="SM00326">
    <property type="entry name" value="SH3"/>
    <property type="match status" value="1"/>
</dbReference>
<evidence type="ECO:0000256" key="5">
    <source>
        <dbReference type="ARBA" id="ARBA00022777"/>
    </source>
</evidence>
<comment type="caution">
    <text evidence="18">The sequence shown here is derived from an EMBL/GenBank/DDBJ whole genome shotgun (WGS) entry which is preliminary data.</text>
</comment>
<dbReference type="PROSITE" id="PS50002">
    <property type="entry name" value="SH3"/>
    <property type="match status" value="1"/>
</dbReference>
<dbReference type="InterPro" id="IPR001245">
    <property type="entry name" value="Ser-Thr/Tyr_kinase_cat_dom"/>
</dbReference>
<protein>
    <recommendedName>
        <fullName evidence="14">Tyrosine-protein kinase</fullName>
        <ecNumber evidence="14">2.7.10.2</ecNumber>
    </recommendedName>
</protein>
<dbReference type="CDD" id="cd11845">
    <property type="entry name" value="SH3_Src_like"/>
    <property type="match status" value="1"/>
</dbReference>
<dbReference type="GO" id="GO:0005524">
    <property type="term" value="F:ATP binding"/>
    <property type="evidence" value="ECO:0007669"/>
    <property type="project" value="UniProtKB-UniRule"/>
</dbReference>
<evidence type="ECO:0000259" key="16">
    <source>
        <dbReference type="PROSITE" id="PS50002"/>
    </source>
</evidence>
<dbReference type="Pfam" id="PF00018">
    <property type="entry name" value="SH3_1"/>
    <property type="match status" value="1"/>
</dbReference>
<evidence type="ECO:0000256" key="2">
    <source>
        <dbReference type="ARBA" id="ARBA00022679"/>
    </source>
</evidence>
<dbReference type="PRINTS" id="PR00109">
    <property type="entry name" value="TYRKINASE"/>
</dbReference>
<dbReference type="SUPFAM" id="SSF56112">
    <property type="entry name" value="Protein kinase-like (PK-like)"/>
    <property type="match status" value="1"/>
</dbReference>
<evidence type="ECO:0000313" key="19">
    <source>
        <dbReference type="Proteomes" id="UP000289886"/>
    </source>
</evidence>
<keyword evidence="5 14" id="KW-0418">Kinase</keyword>
<keyword evidence="9" id="KW-0449">Lipoprotein</keyword>
<dbReference type="SUPFAM" id="SSF55550">
    <property type="entry name" value="SH2 domain"/>
    <property type="match status" value="2"/>
</dbReference>
<dbReference type="InterPro" id="IPR008266">
    <property type="entry name" value="Tyr_kinase_AS"/>
</dbReference>
<dbReference type="AlphaFoldDB" id="A0A444UM05"/>
<feature type="binding site" evidence="13">
    <location>
        <position position="362"/>
    </location>
    <ligand>
        <name>ATP</name>
        <dbReference type="ChEBI" id="CHEBI:30616"/>
    </ligand>
</feature>
<keyword evidence="7 11" id="KW-0727">SH2 domain</keyword>
<dbReference type="InterPro" id="IPR017441">
    <property type="entry name" value="Protein_kinase_ATP_BS"/>
</dbReference>
<keyword evidence="2 14" id="KW-0808">Transferase</keyword>
<dbReference type="SUPFAM" id="SSF50044">
    <property type="entry name" value="SH3-domain"/>
    <property type="match status" value="1"/>
</dbReference>
<keyword evidence="3" id="KW-0519">Myristate</keyword>
<gene>
    <name evidence="18" type="ORF">EOD39_12145</name>
</gene>
<evidence type="ECO:0000256" key="7">
    <source>
        <dbReference type="ARBA" id="ARBA00022999"/>
    </source>
</evidence>
<dbReference type="InterPro" id="IPR036028">
    <property type="entry name" value="SH3-like_dom_sf"/>
</dbReference>
<evidence type="ECO:0000259" key="17">
    <source>
        <dbReference type="PROSITE" id="PS50011"/>
    </source>
</evidence>
<dbReference type="FunFam" id="1.10.510.10:FF:000318">
    <property type="entry name" value="Tyrosine-protein kinase"/>
    <property type="match status" value="1"/>
</dbReference>
<evidence type="ECO:0000256" key="11">
    <source>
        <dbReference type="PROSITE-ProRule" id="PRU00191"/>
    </source>
</evidence>
<dbReference type="InterPro" id="IPR020635">
    <property type="entry name" value="Tyr_kinase_cat_dom"/>
</dbReference>
<dbReference type="InterPro" id="IPR011009">
    <property type="entry name" value="Kinase-like_dom_sf"/>
</dbReference>
<dbReference type="PRINTS" id="PR00452">
    <property type="entry name" value="SH3DOMAIN"/>
</dbReference>
<comment type="catalytic activity">
    <reaction evidence="10 14">
        <text>L-tyrosyl-[protein] + ATP = O-phospho-L-tyrosyl-[protein] + ADP + H(+)</text>
        <dbReference type="Rhea" id="RHEA:10596"/>
        <dbReference type="Rhea" id="RHEA-COMP:10136"/>
        <dbReference type="Rhea" id="RHEA-COMP:20101"/>
        <dbReference type="ChEBI" id="CHEBI:15378"/>
        <dbReference type="ChEBI" id="CHEBI:30616"/>
        <dbReference type="ChEBI" id="CHEBI:46858"/>
        <dbReference type="ChEBI" id="CHEBI:61978"/>
        <dbReference type="ChEBI" id="CHEBI:456216"/>
        <dbReference type="EC" id="2.7.10.2"/>
    </reaction>
</comment>
<evidence type="ECO:0000259" key="15">
    <source>
        <dbReference type="PROSITE" id="PS50001"/>
    </source>
</evidence>
<dbReference type="InterPro" id="IPR000980">
    <property type="entry name" value="SH2"/>
</dbReference>
<evidence type="ECO:0000256" key="12">
    <source>
        <dbReference type="PROSITE-ProRule" id="PRU00192"/>
    </source>
</evidence>
<sequence length="556" mass="62717">MGNVNLKQTCPCLLNRCPCRFKQQICEKTEADNTNTGIANSALDPDDITKALPPLPPPDQSRYFVALFDYKARTDKDLSFNEGDKLEVLNSSTSDWWLARALKETSGKKEGYIPANYVAPIESIESAPWYFGGIKRADAEKALLSPGNETGAFLIRESETQKGDYSLSILDNSIVKHYKIRKRDAGGYFVSKKKQLNTLRELVEHYSDTVDGLCVKLGSPCRKLEIPQTHGLSYNTVDHWEIERSSVKLLTRLGAVLDNSIVKHYKIRKRDAGGYFVSKKKQLNTLRELVEHYSDTVDGLCVKLGSPCRKLEIPQTHGLSYNTVDHWEIERSSVKLLTRLGAGQFGDVHEGLWNETTPVAVKTLKPEDGGRRLRIPDQVEQAAQVAAGMAYLESQNYIHRDLAARNVLVGENNICKVADFGLARVFMAENEGVYEAKLGTKFPVKWTAPEAINLNKFSIKSDVWSFGILLYEIVTFAKTPYPGLTNYQVIQELAKGYRMPSPAGCPPQLYEIMTECWKDDANERPTFETLQWKLEDYFNLDVTSYHDASTYYGKFT</sequence>
<dbReference type="CDD" id="cd09933">
    <property type="entry name" value="SH2_Src_family"/>
    <property type="match status" value="1"/>
</dbReference>
<dbReference type="EC" id="2.7.10.2" evidence="14"/>
<evidence type="ECO:0000256" key="6">
    <source>
        <dbReference type="ARBA" id="ARBA00022840"/>
    </source>
</evidence>
<evidence type="ECO:0000256" key="4">
    <source>
        <dbReference type="ARBA" id="ARBA00022741"/>
    </source>
</evidence>
<dbReference type="InterPro" id="IPR000719">
    <property type="entry name" value="Prot_kinase_dom"/>
</dbReference>
<evidence type="ECO:0000256" key="13">
    <source>
        <dbReference type="PROSITE-ProRule" id="PRU10141"/>
    </source>
</evidence>